<dbReference type="EMBL" id="BARW01027319">
    <property type="protein sequence ID" value="GAJ14792.1"/>
    <property type="molecule type" value="Genomic_DNA"/>
</dbReference>
<organism evidence="2">
    <name type="scientific">marine sediment metagenome</name>
    <dbReference type="NCBI Taxonomy" id="412755"/>
    <lineage>
        <taxon>unclassified sequences</taxon>
        <taxon>metagenomes</taxon>
        <taxon>ecological metagenomes</taxon>
    </lineage>
</organism>
<name>X1VC71_9ZZZZ</name>
<sequence>METIKPNAGQEKQIQEILERNGQRISEIRIKSREDLESSMVAMMSELESVLTPEQITRLEEKPPGGRPRFGIRSTEGELFFLTTELELTDDQTSQLKKLLEEFRMSAPDKMQRGTPKEMNSNFRKQMEKREEEIKKILTGEQIKKYDELTKNRLKRSPGSFRNSPL</sequence>
<comment type="caution">
    <text evidence="2">The sequence shown here is derived from an EMBL/GenBank/DDBJ whole genome shotgun (WGS) entry which is preliminary data.</text>
</comment>
<reference evidence="2" key="1">
    <citation type="journal article" date="2014" name="Front. Microbiol.">
        <title>High frequency of phylogenetically diverse reductive dehalogenase-homologous genes in deep subseafloor sedimentary metagenomes.</title>
        <authorList>
            <person name="Kawai M."/>
            <person name="Futagami T."/>
            <person name="Toyoda A."/>
            <person name="Takaki Y."/>
            <person name="Nishi S."/>
            <person name="Hori S."/>
            <person name="Arai W."/>
            <person name="Tsubouchi T."/>
            <person name="Morono Y."/>
            <person name="Uchiyama I."/>
            <person name="Ito T."/>
            <person name="Fujiyama A."/>
            <person name="Inagaki F."/>
            <person name="Takami H."/>
        </authorList>
    </citation>
    <scope>NUCLEOTIDE SEQUENCE</scope>
    <source>
        <strain evidence="2">Expedition CK06-06</strain>
    </source>
</reference>
<feature type="region of interest" description="Disordered" evidence="1">
    <location>
        <begin position="105"/>
        <end position="128"/>
    </location>
</feature>
<evidence type="ECO:0000313" key="2">
    <source>
        <dbReference type="EMBL" id="GAJ14792.1"/>
    </source>
</evidence>
<dbReference type="AlphaFoldDB" id="X1VC71"/>
<accession>X1VC71</accession>
<evidence type="ECO:0000256" key="1">
    <source>
        <dbReference type="SAM" id="MobiDB-lite"/>
    </source>
</evidence>
<gene>
    <name evidence="2" type="ORF">S12H4_44349</name>
</gene>
<proteinExistence type="predicted"/>
<protein>
    <submittedName>
        <fullName evidence="2">Uncharacterized protein</fullName>
    </submittedName>
</protein>